<accession>A0ABR8PHH1</accession>
<evidence type="ECO:0000259" key="9">
    <source>
        <dbReference type="PROSITE" id="PS50928"/>
    </source>
</evidence>
<evidence type="ECO:0000256" key="5">
    <source>
        <dbReference type="ARBA" id="ARBA00023136"/>
    </source>
</evidence>
<dbReference type="SUPFAM" id="SSF161098">
    <property type="entry name" value="MetI-like"/>
    <property type="match status" value="1"/>
</dbReference>
<comment type="caution">
    <text evidence="10">The sequence shown here is derived from an EMBL/GenBank/DDBJ whole genome shotgun (WGS) entry which is preliminary data.</text>
</comment>
<dbReference type="SUPFAM" id="SSF53850">
    <property type="entry name" value="Periplasmic binding protein-like II"/>
    <property type="match status" value="1"/>
</dbReference>
<comment type="similarity">
    <text evidence="7">In the N-terminal section; belongs to the binding-protein-dependent transport system permease family.</text>
</comment>
<evidence type="ECO:0000313" key="11">
    <source>
        <dbReference type="Proteomes" id="UP000659496"/>
    </source>
</evidence>
<evidence type="ECO:0000256" key="2">
    <source>
        <dbReference type="ARBA" id="ARBA00022448"/>
    </source>
</evidence>
<dbReference type="Proteomes" id="UP000659496">
    <property type="component" value="Unassembled WGS sequence"/>
</dbReference>
<evidence type="ECO:0000256" key="8">
    <source>
        <dbReference type="RuleBase" id="RU363032"/>
    </source>
</evidence>
<dbReference type="CDD" id="cd13528">
    <property type="entry name" value="PBP2_osmoprotectants"/>
    <property type="match status" value="1"/>
</dbReference>
<keyword evidence="2 8" id="KW-0813">Transport</keyword>
<protein>
    <submittedName>
        <fullName evidence="10">ABC transporter permease subunit</fullName>
    </submittedName>
</protein>
<feature type="transmembrane region" description="Helical" evidence="8">
    <location>
        <begin position="183"/>
        <end position="202"/>
    </location>
</feature>
<feature type="domain" description="ABC transmembrane type-1" evidence="9">
    <location>
        <begin position="23"/>
        <end position="202"/>
    </location>
</feature>
<dbReference type="PANTHER" id="PTHR30177:SF28">
    <property type="entry name" value="CHOLINE TRANSPORT SYSTEM PERMEASE PROTEIN OPUBB"/>
    <property type="match status" value="1"/>
</dbReference>
<name>A0ABR8PHH1_9BACL</name>
<evidence type="ECO:0000313" key="10">
    <source>
        <dbReference type="EMBL" id="MBD7907620.1"/>
    </source>
</evidence>
<dbReference type="Gene3D" id="3.40.190.120">
    <property type="entry name" value="Osmoprotection protein (prox), domain 2"/>
    <property type="match status" value="1"/>
</dbReference>
<dbReference type="InterPro" id="IPR000515">
    <property type="entry name" value="MetI-like"/>
</dbReference>
<sequence length="517" mass="56795">MNEIWNDTVDVFTNRWPTIWSLFLEHATLSLISIGIAILISVPLGIILTRNTKVAEPIIGVASVLQTIPSLALLVFLVPFMGTGKAPAIIALTIYGLLPILRNTYIGIRGVDRATVEAGIGMGMTSRQVLTMVELPLSLGVIMAGVRTATVLIVGVATIAGLIGAGGLGDLIFRGLQTYNSGLILAGAIPSALLAIVLDFILKKVEGMAQPGKLSRKTKKNITRGAIAVVAAIVLVFAVTSFTGSTKDTITITGKNFTEQEIMVYVLGHLIEEKTDLDVKYESFLGGSTLAFEGLQQGSYDVYVEYTGTGLMNYLKEDAINDPDEAYDYVKKVFKEKYDLVWLDPIGFNNTYTLTVRQEDAEKYGLEKMSDLEKTADSMVLGTEPEFQERKDGYPGFQELYGFSFKEAKTMDTGIMYSAIKNGDVDVIDAFGTDGRIPAFNLKVLEDDKKLFPPYYAAPLIRQDVLDEHPELEEVLNMLAGRIDDERMQELNARVDIDKEEYETVAVDFLKEEGLIE</sequence>
<evidence type="ECO:0000256" key="4">
    <source>
        <dbReference type="ARBA" id="ARBA00022989"/>
    </source>
</evidence>
<keyword evidence="3 8" id="KW-0812">Transmembrane</keyword>
<dbReference type="EMBL" id="JACSQY010000002">
    <property type="protein sequence ID" value="MBD7907620.1"/>
    <property type="molecule type" value="Genomic_DNA"/>
</dbReference>
<feature type="transmembrane region" description="Helical" evidence="8">
    <location>
        <begin position="86"/>
        <end position="105"/>
    </location>
</feature>
<dbReference type="RefSeq" id="WP_191688897.1">
    <property type="nucleotide sequence ID" value="NZ_JACSQY010000002.1"/>
</dbReference>
<dbReference type="InterPro" id="IPR035906">
    <property type="entry name" value="MetI-like_sf"/>
</dbReference>
<dbReference type="PROSITE" id="PS50928">
    <property type="entry name" value="ABC_TM1"/>
    <property type="match status" value="1"/>
</dbReference>
<keyword evidence="11" id="KW-1185">Reference proteome</keyword>
<comment type="subcellular location">
    <subcellularLocation>
        <location evidence="8">Cell membrane</location>
        <topology evidence="8">Multi-pass membrane protein</topology>
    </subcellularLocation>
    <subcellularLocation>
        <location evidence="1">Membrane</location>
        <topology evidence="1">Multi-pass membrane protein</topology>
    </subcellularLocation>
</comment>
<keyword evidence="5 8" id="KW-0472">Membrane</keyword>
<reference evidence="10 11" key="1">
    <citation type="submission" date="2020-08" db="EMBL/GenBank/DDBJ databases">
        <title>A Genomic Blueprint of the Chicken Gut Microbiome.</title>
        <authorList>
            <person name="Gilroy R."/>
            <person name="Ravi A."/>
            <person name="Getino M."/>
            <person name="Pursley I."/>
            <person name="Horton D.L."/>
            <person name="Alikhan N.-F."/>
            <person name="Baker D."/>
            <person name="Gharbi K."/>
            <person name="Hall N."/>
            <person name="Watson M."/>
            <person name="Adriaenssens E.M."/>
            <person name="Foster-Nyarko E."/>
            <person name="Jarju S."/>
            <person name="Secka A."/>
            <person name="Antonio M."/>
            <person name="Oren A."/>
            <person name="Chaudhuri R."/>
            <person name="La Ragione R.M."/>
            <person name="Hildebrand F."/>
            <person name="Pallen M.J."/>
        </authorList>
    </citation>
    <scope>NUCLEOTIDE SEQUENCE [LARGE SCALE GENOMIC DNA]</scope>
    <source>
        <strain evidence="10 11">Sa3CUA8</strain>
    </source>
</reference>
<comment type="similarity">
    <text evidence="8">Belongs to the binding-protein-dependent transport system permease family.</text>
</comment>
<feature type="transmembrane region" description="Helical" evidence="8">
    <location>
        <begin position="137"/>
        <end position="163"/>
    </location>
</feature>
<dbReference type="InterPro" id="IPR051204">
    <property type="entry name" value="ABC_transp_perm/SBD"/>
</dbReference>
<dbReference type="Gene3D" id="3.40.190.10">
    <property type="entry name" value="Periplasmic binding protein-like II"/>
    <property type="match status" value="1"/>
</dbReference>
<dbReference type="Gene3D" id="1.10.3720.10">
    <property type="entry name" value="MetI-like"/>
    <property type="match status" value="1"/>
</dbReference>
<comment type="similarity">
    <text evidence="6">In the C-terminal section; belongs to the OsmX family.</text>
</comment>
<evidence type="ECO:0000256" key="3">
    <source>
        <dbReference type="ARBA" id="ARBA00022692"/>
    </source>
</evidence>
<dbReference type="Pfam" id="PF04069">
    <property type="entry name" value="OpuAC"/>
    <property type="match status" value="1"/>
</dbReference>
<evidence type="ECO:0000256" key="6">
    <source>
        <dbReference type="ARBA" id="ARBA00035642"/>
    </source>
</evidence>
<organism evidence="10 11">
    <name type="scientific">Sporosarcina gallistercoris</name>
    <dbReference type="NCBI Taxonomy" id="2762245"/>
    <lineage>
        <taxon>Bacteria</taxon>
        <taxon>Bacillati</taxon>
        <taxon>Bacillota</taxon>
        <taxon>Bacilli</taxon>
        <taxon>Bacillales</taxon>
        <taxon>Caryophanaceae</taxon>
        <taxon>Sporosarcina</taxon>
    </lineage>
</organism>
<dbReference type="InterPro" id="IPR007210">
    <property type="entry name" value="ABC_Gly_betaine_transp_sub-bd"/>
</dbReference>
<keyword evidence="4 8" id="KW-1133">Transmembrane helix</keyword>
<dbReference type="PANTHER" id="PTHR30177">
    <property type="entry name" value="GLYCINE BETAINE/L-PROLINE TRANSPORT SYSTEM PERMEASE PROTEIN PROW"/>
    <property type="match status" value="1"/>
</dbReference>
<dbReference type="CDD" id="cd06261">
    <property type="entry name" value="TM_PBP2"/>
    <property type="match status" value="1"/>
</dbReference>
<feature type="transmembrane region" description="Helical" evidence="8">
    <location>
        <begin position="222"/>
        <end position="242"/>
    </location>
</feature>
<gene>
    <name evidence="10" type="ORF">H9659_04635</name>
</gene>
<feature type="transmembrane region" description="Helical" evidence="8">
    <location>
        <begin position="20"/>
        <end position="46"/>
    </location>
</feature>
<evidence type="ECO:0000256" key="1">
    <source>
        <dbReference type="ARBA" id="ARBA00004141"/>
    </source>
</evidence>
<dbReference type="Pfam" id="PF00528">
    <property type="entry name" value="BPD_transp_1"/>
    <property type="match status" value="1"/>
</dbReference>
<proteinExistence type="inferred from homology"/>
<evidence type="ECO:0000256" key="7">
    <source>
        <dbReference type="ARBA" id="ARBA00035652"/>
    </source>
</evidence>
<feature type="transmembrane region" description="Helical" evidence="8">
    <location>
        <begin position="58"/>
        <end position="80"/>
    </location>
</feature>